<keyword evidence="1" id="KW-0472">Membrane</keyword>
<feature type="transmembrane region" description="Helical" evidence="1">
    <location>
        <begin position="9"/>
        <end position="29"/>
    </location>
</feature>
<accession>A0A1G1XST8</accession>
<reference evidence="2 3" key="1">
    <citation type="journal article" date="2016" name="Nat. Commun.">
        <title>Thousands of microbial genomes shed light on interconnected biogeochemical processes in an aquifer system.</title>
        <authorList>
            <person name="Anantharaman K."/>
            <person name="Brown C.T."/>
            <person name="Hug L.A."/>
            <person name="Sharon I."/>
            <person name="Castelle C.J."/>
            <person name="Probst A.J."/>
            <person name="Thomas B.C."/>
            <person name="Singh A."/>
            <person name="Wilkins M.J."/>
            <person name="Karaoz U."/>
            <person name="Brodie E.L."/>
            <person name="Williams K.H."/>
            <person name="Hubbard S.S."/>
            <person name="Banfield J.F."/>
        </authorList>
    </citation>
    <scope>NUCLEOTIDE SEQUENCE [LARGE SCALE GENOMIC DNA]</scope>
</reference>
<sequence>MTNKKSNGFVLIMSVLIMTALLMSGAYLITVSGSDTKITKAHSIATRTYYLAEAGINEMIWKIQNDQTTKNAFLAGTLNNSYDINRTSVFGDNKASYNVTALNTVSAEAQIIATSTYQIGDNFSQRVVKTYVSRATSDNEEWEFSTFAGGRGSQQNGNFTFTGSGIVLTANGGRLHANQVFKVQGAEVIVNDGAVTASNVIDIVAGGRLTLNNSYQDAPTTTIDMLQIDFDSSSPDSWKNRATVTYTETQFRNLPSNTTLNGIIYVTGNAKIIGKNFTINGVLVAEDNIEITNSGMTLIVNSDPVYGGGLLAKDEVEITTSGGNVSIAGLIYAANDLEITSSGTNFTVNGSLTGFDARITASGGSIILNYEPENFYPVINPAYNPSSPLIQIDHWEEQY</sequence>
<dbReference type="STRING" id="1797533.A2731_03595"/>
<dbReference type="Proteomes" id="UP000176241">
    <property type="component" value="Unassembled WGS sequence"/>
</dbReference>
<comment type="caution">
    <text evidence="2">The sequence shown here is derived from an EMBL/GenBank/DDBJ whole genome shotgun (WGS) entry which is preliminary data.</text>
</comment>
<keyword evidence="1" id="KW-1133">Transmembrane helix</keyword>
<dbReference type="EMBL" id="MHIC01000053">
    <property type="protein sequence ID" value="OGY43139.1"/>
    <property type="molecule type" value="Genomic_DNA"/>
</dbReference>
<evidence type="ECO:0000313" key="3">
    <source>
        <dbReference type="Proteomes" id="UP000176241"/>
    </source>
</evidence>
<protein>
    <recommendedName>
        <fullName evidence="4">Type 4 fimbrial biogenesis protein PilX N-terminal domain-containing protein</fullName>
    </recommendedName>
</protein>
<gene>
    <name evidence="2" type="ORF">A2731_03595</name>
</gene>
<proteinExistence type="predicted"/>
<name>A0A1G1XST8_9BACT</name>
<evidence type="ECO:0008006" key="4">
    <source>
        <dbReference type="Google" id="ProtNLM"/>
    </source>
</evidence>
<keyword evidence="1" id="KW-0812">Transmembrane</keyword>
<organism evidence="2 3">
    <name type="scientific">Candidatus Buchananbacteria bacterium RIFCSPHIGHO2_01_FULL_39_8</name>
    <dbReference type="NCBI Taxonomy" id="1797533"/>
    <lineage>
        <taxon>Bacteria</taxon>
        <taxon>Candidatus Buchananiibacteriota</taxon>
    </lineage>
</organism>
<evidence type="ECO:0000256" key="1">
    <source>
        <dbReference type="SAM" id="Phobius"/>
    </source>
</evidence>
<evidence type="ECO:0000313" key="2">
    <source>
        <dbReference type="EMBL" id="OGY43139.1"/>
    </source>
</evidence>
<dbReference type="AlphaFoldDB" id="A0A1G1XST8"/>